<evidence type="ECO:0000256" key="1">
    <source>
        <dbReference type="SAM" id="MobiDB-lite"/>
    </source>
</evidence>
<reference evidence="2" key="1">
    <citation type="journal article" date="2023" name="Science">
        <title>Genome structures resolve the early diversification of teleost fishes.</title>
        <authorList>
            <person name="Parey E."/>
            <person name="Louis A."/>
            <person name="Montfort J."/>
            <person name="Bouchez O."/>
            <person name="Roques C."/>
            <person name="Iampietro C."/>
            <person name="Lluch J."/>
            <person name="Castinel A."/>
            <person name="Donnadieu C."/>
            <person name="Desvignes T."/>
            <person name="Floi Bucao C."/>
            <person name="Jouanno E."/>
            <person name="Wen M."/>
            <person name="Mejri S."/>
            <person name="Dirks R."/>
            <person name="Jansen H."/>
            <person name="Henkel C."/>
            <person name="Chen W.J."/>
            <person name="Zahm M."/>
            <person name="Cabau C."/>
            <person name="Klopp C."/>
            <person name="Thompson A.W."/>
            <person name="Robinson-Rechavi M."/>
            <person name="Braasch I."/>
            <person name="Lecointre G."/>
            <person name="Bobe J."/>
            <person name="Postlethwait J.H."/>
            <person name="Berthelot C."/>
            <person name="Roest Crollius H."/>
            <person name="Guiguen Y."/>
        </authorList>
    </citation>
    <scope>NUCLEOTIDE SEQUENCE</scope>
    <source>
        <strain evidence="2">NC1722</strain>
    </source>
</reference>
<proteinExistence type="predicted"/>
<dbReference type="EMBL" id="JAINUG010000005">
    <property type="protein sequence ID" value="KAJ8416960.1"/>
    <property type="molecule type" value="Genomic_DNA"/>
</dbReference>
<dbReference type="AlphaFoldDB" id="A0AAD7T9P9"/>
<evidence type="ECO:0000313" key="3">
    <source>
        <dbReference type="Proteomes" id="UP001221898"/>
    </source>
</evidence>
<feature type="region of interest" description="Disordered" evidence="1">
    <location>
        <begin position="1"/>
        <end position="24"/>
    </location>
</feature>
<accession>A0AAD7T9P9</accession>
<evidence type="ECO:0000313" key="2">
    <source>
        <dbReference type="EMBL" id="KAJ8416960.1"/>
    </source>
</evidence>
<dbReference type="Proteomes" id="UP001221898">
    <property type="component" value="Unassembled WGS sequence"/>
</dbReference>
<sequence>MGSSGRFQGSGDGSSAGRARRDGKCLTDSLASKRTVISSAGGCPGAEYGGGGKGRGRIARPASEAEATVHTLGSDGAVGLAASMDKNEQGSLDLENIFSSNGLHILHLNIWSLLPKISEIRLLCRSRKLDFNDFHDSIDRLSGNQLPAS</sequence>
<comment type="caution">
    <text evidence="2">The sequence shown here is derived from an EMBL/GenBank/DDBJ whole genome shotgun (WGS) entry which is preliminary data.</text>
</comment>
<organism evidence="2 3">
    <name type="scientific">Aldrovandia affinis</name>
    <dbReference type="NCBI Taxonomy" id="143900"/>
    <lineage>
        <taxon>Eukaryota</taxon>
        <taxon>Metazoa</taxon>
        <taxon>Chordata</taxon>
        <taxon>Craniata</taxon>
        <taxon>Vertebrata</taxon>
        <taxon>Euteleostomi</taxon>
        <taxon>Actinopterygii</taxon>
        <taxon>Neopterygii</taxon>
        <taxon>Teleostei</taxon>
        <taxon>Notacanthiformes</taxon>
        <taxon>Halosauridae</taxon>
        <taxon>Aldrovandia</taxon>
    </lineage>
</organism>
<keyword evidence="3" id="KW-1185">Reference proteome</keyword>
<protein>
    <submittedName>
        <fullName evidence="2">Uncharacterized protein</fullName>
    </submittedName>
</protein>
<name>A0AAD7T9P9_9TELE</name>
<feature type="region of interest" description="Disordered" evidence="1">
    <location>
        <begin position="40"/>
        <end position="66"/>
    </location>
</feature>
<gene>
    <name evidence="2" type="ORF">AAFF_G00328380</name>
</gene>
<feature type="compositionally biased region" description="Gly residues" evidence="1">
    <location>
        <begin position="42"/>
        <end position="53"/>
    </location>
</feature>